<protein>
    <submittedName>
        <fullName evidence="4">Uncharacterized protein</fullName>
    </submittedName>
</protein>
<feature type="compositionally biased region" description="Low complexity" evidence="2">
    <location>
        <begin position="136"/>
        <end position="161"/>
    </location>
</feature>
<dbReference type="AlphaFoldDB" id="A0A975RUV6"/>
<evidence type="ECO:0000313" key="4">
    <source>
        <dbReference type="EMBL" id="QWG20564.1"/>
    </source>
</evidence>
<evidence type="ECO:0000256" key="2">
    <source>
        <dbReference type="SAM" id="MobiDB-lite"/>
    </source>
</evidence>
<keyword evidence="1" id="KW-0175">Coiled coil</keyword>
<organism evidence="4 5">
    <name type="scientific">Bradyrhizobium sediminis</name>
    <dbReference type="NCBI Taxonomy" id="2840469"/>
    <lineage>
        <taxon>Bacteria</taxon>
        <taxon>Pseudomonadati</taxon>
        <taxon>Pseudomonadota</taxon>
        <taxon>Alphaproteobacteria</taxon>
        <taxon>Hyphomicrobiales</taxon>
        <taxon>Nitrobacteraceae</taxon>
        <taxon>Bradyrhizobium</taxon>
    </lineage>
</organism>
<evidence type="ECO:0000313" key="5">
    <source>
        <dbReference type="Proteomes" id="UP000680805"/>
    </source>
</evidence>
<feature type="region of interest" description="Disordered" evidence="2">
    <location>
        <begin position="209"/>
        <end position="298"/>
    </location>
</feature>
<dbReference type="RefSeq" id="WP_215616026.1">
    <property type="nucleotide sequence ID" value="NZ_CP076135.1"/>
</dbReference>
<feature type="region of interest" description="Disordered" evidence="2">
    <location>
        <begin position="42"/>
        <end position="78"/>
    </location>
</feature>
<dbReference type="EMBL" id="CP076135">
    <property type="protein sequence ID" value="QWG20564.1"/>
    <property type="molecule type" value="Genomic_DNA"/>
</dbReference>
<feature type="compositionally biased region" description="Low complexity" evidence="2">
    <location>
        <begin position="261"/>
        <end position="275"/>
    </location>
</feature>
<keyword evidence="3" id="KW-1133">Transmembrane helix</keyword>
<dbReference type="Proteomes" id="UP000680805">
    <property type="component" value="Chromosome"/>
</dbReference>
<accession>A0A975RUV6</accession>
<dbReference type="KEGG" id="bsei:KMZ68_12405"/>
<proteinExistence type="predicted"/>
<evidence type="ECO:0000256" key="1">
    <source>
        <dbReference type="SAM" id="Coils"/>
    </source>
</evidence>
<keyword evidence="3" id="KW-0472">Membrane</keyword>
<gene>
    <name evidence="4" type="ORF">KMZ68_12405</name>
</gene>
<feature type="coiled-coil region" evidence="1">
    <location>
        <begin position="178"/>
        <end position="205"/>
    </location>
</feature>
<name>A0A975RUV6_9BRAD</name>
<reference evidence="4" key="1">
    <citation type="submission" date="2021-06" db="EMBL/GenBank/DDBJ databases">
        <title>Bradyrhizobium sp. S2-11-2 Genome sequencing.</title>
        <authorList>
            <person name="Jin L."/>
        </authorList>
    </citation>
    <scope>NUCLEOTIDE SEQUENCE</scope>
    <source>
        <strain evidence="4">S2-11-2</strain>
    </source>
</reference>
<sequence length="298" mass="30533">MQTTLKPRESDPHDDFAIAPDVVPAAWADKVLADITGDTVSPLLDRQPQSESGAAAATPAPTVDTTFRATDTAGRPSTRRWAATAAWTFMFALCSGLAVAAWQHYGDAAGQMISNWTPPFAASSSPPPEQTALAEPADTPAVQAPAADQTAPQALAPAQPAESAAPAAAALAADTAQLQAMARDVAAMGQEIEQLKASIDQLKASQRASDVAKTSATQTPATRTSATRTPERNVRPKTPPPPPPLRSAAAPSRPPMPAYPSAPAAAAPLPQAAAPVAPPPPAAASTDEPVLRPPMPLR</sequence>
<feature type="region of interest" description="Disordered" evidence="2">
    <location>
        <begin position="119"/>
        <end position="161"/>
    </location>
</feature>
<feature type="compositionally biased region" description="Low complexity" evidence="2">
    <location>
        <begin position="214"/>
        <end position="228"/>
    </location>
</feature>
<evidence type="ECO:0000256" key="3">
    <source>
        <dbReference type="SAM" id="Phobius"/>
    </source>
</evidence>
<feature type="transmembrane region" description="Helical" evidence="3">
    <location>
        <begin position="85"/>
        <end position="105"/>
    </location>
</feature>
<keyword evidence="3" id="KW-0812">Transmembrane</keyword>